<keyword evidence="1" id="KW-0479">Metal-binding</keyword>
<dbReference type="PANTHER" id="PTHR23041">
    <property type="entry name" value="RING FINGER DOMAIN-CONTAINING"/>
    <property type="match status" value="1"/>
</dbReference>
<evidence type="ECO:0000313" key="7">
    <source>
        <dbReference type="EMBL" id="GAX73905.1"/>
    </source>
</evidence>
<dbReference type="OrthoDB" id="6105938at2759"/>
<dbReference type="SUPFAM" id="SSF57850">
    <property type="entry name" value="RING/U-box"/>
    <property type="match status" value="1"/>
</dbReference>
<dbReference type="InterPro" id="IPR017907">
    <property type="entry name" value="Znf_RING_CS"/>
</dbReference>
<protein>
    <recommendedName>
        <fullName evidence="6">RING-type domain-containing protein</fullName>
    </recommendedName>
</protein>
<dbReference type="GO" id="GO:0008270">
    <property type="term" value="F:zinc ion binding"/>
    <property type="evidence" value="ECO:0007669"/>
    <property type="project" value="UniProtKB-KW"/>
</dbReference>
<keyword evidence="8" id="KW-1185">Reference proteome</keyword>
<sequence>MSTDVEASPEIVSIDEMRQSSGVQAGPSGQFQSNSGRLFGRGKELRPANTSSRVGSSTNSAIVIESEDEDAEVVVVTIKPGISRRLSMPFKRPRPLHGQLQQPTVAIPTGGGLPAGFQQPGPQSMPPQQQHQQPSSPEGRKCAICLEKMETMASTPCGHVFCHQCLLDCVKVGRKCPKCRKAVQVKQIHRIYMD</sequence>
<dbReference type="Pfam" id="PF13920">
    <property type="entry name" value="zf-C3HC4_3"/>
    <property type="match status" value="1"/>
</dbReference>
<comment type="caution">
    <text evidence="7">The sequence shown here is derived from an EMBL/GenBank/DDBJ whole genome shotgun (WGS) entry which is preliminary data.</text>
</comment>
<proteinExistence type="predicted"/>
<evidence type="ECO:0000256" key="5">
    <source>
        <dbReference type="SAM" id="MobiDB-lite"/>
    </source>
</evidence>
<evidence type="ECO:0000256" key="4">
    <source>
        <dbReference type="PROSITE-ProRule" id="PRU00175"/>
    </source>
</evidence>
<keyword evidence="3" id="KW-0862">Zinc</keyword>
<evidence type="ECO:0000256" key="2">
    <source>
        <dbReference type="ARBA" id="ARBA00022771"/>
    </source>
</evidence>
<gene>
    <name evidence="7" type="ORF">CEUSTIGMA_g1355.t1</name>
</gene>
<dbReference type="PROSITE" id="PS50089">
    <property type="entry name" value="ZF_RING_2"/>
    <property type="match status" value="1"/>
</dbReference>
<dbReference type="InterPro" id="IPR001841">
    <property type="entry name" value="Znf_RING"/>
</dbReference>
<feature type="compositionally biased region" description="Polar residues" evidence="5">
    <location>
        <begin position="19"/>
        <end position="36"/>
    </location>
</feature>
<dbReference type="InterPro" id="IPR047134">
    <property type="entry name" value="RNF4"/>
</dbReference>
<feature type="domain" description="RING-type" evidence="6">
    <location>
        <begin position="142"/>
        <end position="180"/>
    </location>
</feature>
<feature type="region of interest" description="Disordered" evidence="5">
    <location>
        <begin position="1"/>
        <end position="58"/>
    </location>
</feature>
<dbReference type="PROSITE" id="PS00518">
    <property type="entry name" value="ZF_RING_1"/>
    <property type="match status" value="1"/>
</dbReference>
<dbReference type="AlphaFoldDB" id="A0A250WSV5"/>
<dbReference type="SMART" id="SM00184">
    <property type="entry name" value="RING"/>
    <property type="match status" value="1"/>
</dbReference>
<reference evidence="7 8" key="1">
    <citation type="submission" date="2017-08" db="EMBL/GenBank/DDBJ databases">
        <title>Acidophilic green algal genome provides insights into adaptation to an acidic environment.</title>
        <authorList>
            <person name="Hirooka S."/>
            <person name="Hirose Y."/>
            <person name="Kanesaki Y."/>
            <person name="Higuchi S."/>
            <person name="Fujiwara T."/>
            <person name="Onuma R."/>
            <person name="Era A."/>
            <person name="Ohbayashi R."/>
            <person name="Uzuka A."/>
            <person name="Nozaki H."/>
            <person name="Yoshikawa H."/>
            <person name="Miyagishima S.Y."/>
        </authorList>
    </citation>
    <scope>NUCLEOTIDE SEQUENCE [LARGE SCALE GENOMIC DNA]</scope>
    <source>
        <strain evidence="7 8">NIES-2499</strain>
    </source>
</reference>
<evidence type="ECO:0000313" key="8">
    <source>
        <dbReference type="Proteomes" id="UP000232323"/>
    </source>
</evidence>
<evidence type="ECO:0000256" key="1">
    <source>
        <dbReference type="ARBA" id="ARBA00022723"/>
    </source>
</evidence>
<organism evidence="7 8">
    <name type="scientific">Chlamydomonas eustigma</name>
    <dbReference type="NCBI Taxonomy" id="1157962"/>
    <lineage>
        <taxon>Eukaryota</taxon>
        <taxon>Viridiplantae</taxon>
        <taxon>Chlorophyta</taxon>
        <taxon>core chlorophytes</taxon>
        <taxon>Chlorophyceae</taxon>
        <taxon>CS clade</taxon>
        <taxon>Chlamydomonadales</taxon>
        <taxon>Chlamydomonadaceae</taxon>
        <taxon>Chlamydomonas</taxon>
    </lineage>
</organism>
<accession>A0A250WSV5</accession>
<name>A0A250WSV5_9CHLO</name>
<evidence type="ECO:0000256" key="3">
    <source>
        <dbReference type="ARBA" id="ARBA00022833"/>
    </source>
</evidence>
<keyword evidence="2 4" id="KW-0863">Zinc-finger</keyword>
<feature type="compositionally biased region" description="Low complexity" evidence="5">
    <location>
        <begin position="118"/>
        <end position="137"/>
    </location>
</feature>
<feature type="region of interest" description="Disordered" evidence="5">
    <location>
        <begin position="104"/>
        <end position="138"/>
    </location>
</feature>
<dbReference type="STRING" id="1157962.A0A250WSV5"/>
<dbReference type="InterPro" id="IPR013083">
    <property type="entry name" value="Znf_RING/FYVE/PHD"/>
</dbReference>
<dbReference type="Gene3D" id="3.30.40.10">
    <property type="entry name" value="Zinc/RING finger domain, C3HC4 (zinc finger)"/>
    <property type="match status" value="1"/>
</dbReference>
<evidence type="ECO:0000259" key="6">
    <source>
        <dbReference type="PROSITE" id="PS50089"/>
    </source>
</evidence>
<dbReference type="PANTHER" id="PTHR23041:SF78">
    <property type="entry name" value="E3 UBIQUITIN-PROTEIN LIGASE RNF4"/>
    <property type="match status" value="1"/>
</dbReference>
<feature type="compositionally biased region" description="Polar residues" evidence="5">
    <location>
        <begin position="48"/>
        <end position="58"/>
    </location>
</feature>
<dbReference type="EMBL" id="BEGY01000005">
    <property type="protein sequence ID" value="GAX73905.1"/>
    <property type="molecule type" value="Genomic_DNA"/>
</dbReference>
<dbReference type="Proteomes" id="UP000232323">
    <property type="component" value="Unassembled WGS sequence"/>
</dbReference>